<evidence type="ECO:0000256" key="1">
    <source>
        <dbReference type="SAM" id="Phobius"/>
    </source>
</evidence>
<sequence length="136" mass="14894">MLDFEISILAIILAVISNGVIGALWYSPLLFGNRWISAMGKKKEDFDKSGANIGYMLTMIAAIITALTLTFFINMMEVVTIGGGALIGFLAGLGIAAMRELSPTFFEGRNITLYLISISYHIFSLTVMGMIIAYFY</sequence>
<keyword evidence="1" id="KW-0812">Transmembrane</keyword>
<proteinExistence type="predicted"/>
<keyword evidence="1" id="KW-1133">Transmembrane helix</keyword>
<name>A0A263BUG8_9BACI</name>
<reference evidence="2 3" key="2">
    <citation type="submission" date="2017-09" db="EMBL/GenBank/DDBJ databases">
        <title>Bacillus patelloidae sp. nov., isolated from the intestinal tract of a marine limpet.</title>
        <authorList>
            <person name="Liu R."/>
            <person name="Dong C."/>
            <person name="Shao Z."/>
        </authorList>
    </citation>
    <scope>NUCLEOTIDE SEQUENCE [LARGE SCALE GENOMIC DNA]</scope>
    <source>
        <strain evidence="2 3">SA5d-4</strain>
    </source>
</reference>
<feature type="transmembrane region" description="Helical" evidence="1">
    <location>
        <begin position="111"/>
        <end position="135"/>
    </location>
</feature>
<comment type="caution">
    <text evidence="2">The sequence shown here is derived from an EMBL/GenBank/DDBJ whole genome shotgun (WGS) entry which is preliminary data.</text>
</comment>
<feature type="transmembrane region" description="Helical" evidence="1">
    <location>
        <begin position="6"/>
        <end position="32"/>
    </location>
</feature>
<keyword evidence="3" id="KW-1185">Reference proteome</keyword>
<feature type="transmembrane region" description="Helical" evidence="1">
    <location>
        <begin position="79"/>
        <end position="99"/>
    </location>
</feature>
<dbReference type="Proteomes" id="UP000217083">
    <property type="component" value="Unassembled WGS sequence"/>
</dbReference>
<evidence type="ECO:0000313" key="2">
    <source>
        <dbReference type="EMBL" id="OZM57335.1"/>
    </source>
</evidence>
<organism evidence="2 3">
    <name type="scientific">Lottiidibacillus patelloidae</name>
    <dbReference type="NCBI Taxonomy" id="2670334"/>
    <lineage>
        <taxon>Bacteria</taxon>
        <taxon>Bacillati</taxon>
        <taxon>Bacillota</taxon>
        <taxon>Bacilli</taxon>
        <taxon>Bacillales</taxon>
        <taxon>Bacillaceae</taxon>
        <taxon>Lottiidibacillus</taxon>
    </lineage>
</organism>
<dbReference type="InterPro" id="IPR013879">
    <property type="entry name" value="DUF1761"/>
</dbReference>
<accession>A0A263BUG8</accession>
<reference evidence="3" key="1">
    <citation type="submission" date="2017-08" db="EMBL/GenBank/DDBJ databases">
        <authorList>
            <person name="Huang Z."/>
        </authorList>
    </citation>
    <scope>NUCLEOTIDE SEQUENCE [LARGE SCALE GENOMIC DNA]</scope>
    <source>
        <strain evidence="3">SA5d-4</strain>
    </source>
</reference>
<dbReference type="RefSeq" id="WP_094923929.1">
    <property type="nucleotide sequence ID" value="NZ_NPIA01000003.1"/>
</dbReference>
<protein>
    <recommendedName>
        <fullName evidence="4">DUF1761 domain-containing protein</fullName>
    </recommendedName>
</protein>
<feature type="transmembrane region" description="Helical" evidence="1">
    <location>
        <begin position="53"/>
        <end position="73"/>
    </location>
</feature>
<evidence type="ECO:0008006" key="4">
    <source>
        <dbReference type="Google" id="ProtNLM"/>
    </source>
</evidence>
<keyword evidence="1" id="KW-0472">Membrane</keyword>
<evidence type="ECO:0000313" key="3">
    <source>
        <dbReference type="Proteomes" id="UP000217083"/>
    </source>
</evidence>
<dbReference type="EMBL" id="NPIA01000003">
    <property type="protein sequence ID" value="OZM57335.1"/>
    <property type="molecule type" value="Genomic_DNA"/>
</dbReference>
<dbReference type="Pfam" id="PF08570">
    <property type="entry name" value="DUF1761"/>
    <property type="match status" value="1"/>
</dbReference>
<gene>
    <name evidence="2" type="ORF">CIB95_07690</name>
</gene>
<dbReference type="AlphaFoldDB" id="A0A263BUG8"/>